<evidence type="ECO:0000256" key="2">
    <source>
        <dbReference type="SAM" id="SignalP"/>
    </source>
</evidence>
<feature type="signal peptide" evidence="2">
    <location>
        <begin position="1"/>
        <end position="28"/>
    </location>
</feature>
<evidence type="ECO:0000313" key="3">
    <source>
        <dbReference type="EMBL" id="PXX02504.1"/>
    </source>
</evidence>
<protein>
    <submittedName>
        <fullName evidence="3">Uncharacterized protein</fullName>
    </submittedName>
</protein>
<dbReference type="AlphaFoldDB" id="A0A318H992"/>
<accession>A0A318H992</accession>
<gene>
    <name evidence="3" type="ORF">C8E89_12450</name>
</gene>
<evidence type="ECO:0000256" key="1">
    <source>
        <dbReference type="SAM" id="MobiDB-lite"/>
    </source>
</evidence>
<comment type="caution">
    <text evidence="3">The sequence shown here is derived from an EMBL/GenBank/DDBJ whole genome shotgun (WGS) entry which is preliminary data.</text>
</comment>
<evidence type="ECO:0000313" key="4">
    <source>
        <dbReference type="Proteomes" id="UP000247781"/>
    </source>
</evidence>
<feature type="region of interest" description="Disordered" evidence="1">
    <location>
        <begin position="36"/>
        <end position="56"/>
    </location>
</feature>
<proteinExistence type="predicted"/>
<reference evidence="3 4" key="2">
    <citation type="submission" date="2018-06" db="EMBL/GenBank/DDBJ databases">
        <title>Sequencing of bacterial isolates from soil warming experiment in Harvard Forest, Massachusetts, USA.</title>
        <authorList>
            <person name="Deangelis K.PhD."/>
        </authorList>
    </citation>
    <scope>NUCLEOTIDE SEQUENCE [LARGE SCALE GENOMIC DNA]</scope>
    <source>
        <strain evidence="3 4">GAS496</strain>
    </source>
</reference>
<feature type="chain" id="PRO_5038961217" evidence="2">
    <location>
        <begin position="29"/>
        <end position="87"/>
    </location>
</feature>
<keyword evidence="2" id="KW-0732">Signal</keyword>
<sequence>MSRKVTAKLRMCAAVAGSCAIATLGALAVTFTQNPQVAASGSSGGSVTTSTTPPAAPVITKAEPAITGPAPLYAGQAPNSNPQAAIP</sequence>
<keyword evidence="4" id="KW-1185">Reference proteome</keyword>
<reference evidence="4" key="1">
    <citation type="submission" date="2018-05" db="EMBL/GenBank/DDBJ databases">
        <authorList>
            <person name="Deangelis K."/>
            <person name="Huntemann M."/>
            <person name="Clum A."/>
            <person name="Pillay M."/>
            <person name="Palaniappan K."/>
            <person name="Varghese N."/>
            <person name="Mikhailova N."/>
            <person name="Stamatis D."/>
            <person name="Reddy T."/>
            <person name="Daum C."/>
            <person name="Shapiro N."/>
            <person name="Ivanova N."/>
            <person name="Kyrpides N."/>
            <person name="Woyke T."/>
        </authorList>
    </citation>
    <scope>NUCLEOTIDE SEQUENCE [LARGE SCALE GENOMIC DNA]</scope>
    <source>
        <strain evidence="4">GAS496</strain>
    </source>
</reference>
<dbReference type="Proteomes" id="UP000247781">
    <property type="component" value="Unassembled WGS sequence"/>
</dbReference>
<organism evidence="3 4">
    <name type="scientific">Mycolicibacterium moriokaense</name>
    <dbReference type="NCBI Taxonomy" id="39691"/>
    <lineage>
        <taxon>Bacteria</taxon>
        <taxon>Bacillati</taxon>
        <taxon>Actinomycetota</taxon>
        <taxon>Actinomycetes</taxon>
        <taxon>Mycobacteriales</taxon>
        <taxon>Mycobacteriaceae</taxon>
        <taxon>Mycolicibacterium</taxon>
    </lineage>
</organism>
<name>A0A318H992_9MYCO</name>
<dbReference type="EMBL" id="QJJU01000024">
    <property type="protein sequence ID" value="PXX02504.1"/>
    <property type="molecule type" value="Genomic_DNA"/>
</dbReference>
<feature type="compositionally biased region" description="Low complexity" evidence="1">
    <location>
        <begin position="37"/>
        <end position="53"/>
    </location>
</feature>